<keyword evidence="8" id="KW-1185">Reference proteome</keyword>
<keyword evidence="5" id="KW-0786">Thiamine pyrophosphate</keyword>
<dbReference type="Proteomes" id="UP000287853">
    <property type="component" value="Unassembled WGS sequence"/>
</dbReference>
<dbReference type="EC" id="2.2.1.1" evidence="7"/>
<evidence type="ECO:0000313" key="7">
    <source>
        <dbReference type="EMBL" id="RWX43084.1"/>
    </source>
</evidence>
<proteinExistence type="inferred from homology"/>
<dbReference type="Pfam" id="PF00456">
    <property type="entry name" value="Transketolase_N"/>
    <property type="match status" value="1"/>
</dbReference>
<keyword evidence="3 7" id="KW-0808">Transferase</keyword>
<evidence type="ECO:0000313" key="8">
    <source>
        <dbReference type="Proteomes" id="UP000287853"/>
    </source>
</evidence>
<evidence type="ECO:0000256" key="4">
    <source>
        <dbReference type="ARBA" id="ARBA00022723"/>
    </source>
</evidence>
<reference evidence="7 8" key="1">
    <citation type="submission" date="2017-01" db="EMBL/GenBank/DDBJ databases">
        <title>The cable genome- insights into the physiology and evolution of filamentous bacteria capable of sulfide oxidation via long distance electron transfer.</title>
        <authorList>
            <person name="Schreiber L."/>
            <person name="Bjerg J.T."/>
            <person name="Boggild A."/>
            <person name="Van De Vossenberg J."/>
            <person name="Meysman F."/>
            <person name="Nielsen L.P."/>
            <person name="Schramm A."/>
            <person name="Kjeldsen K.U."/>
        </authorList>
    </citation>
    <scope>NUCLEOTIDE SEQUENCE [LARGE SCALE GENOMIC DNA]</scope>
    <source>
        <strain evidence="7">MCF</strain>
    </source>
</reference>
<dbReference type="InterPro" id="IPR005474">
    <property type="entry name" value="Transketolase_N"/>
</dbReference>
<comment type="caution">
    <text evidence="7">The sequence shown here is derived from an EMBL/GenBank/DDBJ whole genome shotgun (WGS) entry which is preliminary data.</text>
</comment>
<evidence type="ECO:0000256" key="1">
    <source>
        <dbReference type="ARBA" id="ARBA00001964"/>
    </source>
</evidence>
<comment type="cofactor">
    <cofactor evidence="1">
        <name>thiamine diphosphate</name>
        <dbReference type="ChEBI" id="CHEBI:58937"/>
    </cofactor>
</comment>
<dbReference type="PANTHER" id="PTHR47514:SF1">
    <property type="entry name" value="TRANSKETOLASE N-TERMINAL SECTION-RELATED"/>
    <property type="match status" value="1"/>
</dbReference>
<feature type="domain" description="Transketolase N-terminal" evidence="6">
    <location>
        <begin position="37"/>
        <end position="170"/>
    </location>
</feature>
<dbReference type="PANTHER" id="PTHR47514">
    <property type="entry name" value="TRANSKETOLASE N-TERMINAL SECTION-RELATED"/>
    <property type="match status" value="1"/>
</dbReference>
<dbReference type="SUPFAM" id="SSF52518">
    <property type="entry name" value="Thiamin diphosphate-binding fold (THDP-binding)"/>
    <property type="match status" value="1"/>
</dbReference>
<gene>
    <name evidence="7" type="ORF">H206_03168</name>
</gene>
<dbReference type="AlphaFoldDB" id="A0A444IQI7"/>
<protein>
    <submittedName>
        <fullName evidence="7">Transketolase, thiamine diphosphate binding domain</fullName>
        <ecNumber evidence="7">2.2.1.1</ecNumber>
    </submittedName>
</protein>
<comment type="similarity">
    <text evidence="2">Belongs to the transketolase family.</text>
</comment>
<evidence type="ECO:0000259" key="6">
    <source>
        <dbReference type="Pfam" id="PF00456"/>
    </source>
</evidence>
<dbReference type="InterPro" id="IPR049557">
    <property type="entry name" value="Transketolase_CS"/>
</dbReference>
<dbReference type="GO" id="GO:0004802">
    <property type="term" value="F:transketolase activity"/>
    <property type="evidence" value="ECO:0007669"/>
    <property type="project" value="UniProtKB-EC"/>
</dbReference>
<sequence>MSLKFNPGASELTAKEIATLKEMRTRCARRILLSTSLAASGHPGGSLSSLDILLVAYGLINHDSANPRMAERDRMVESIGHISPGVYSVLAENGYFSEEDFLIGFRRTGSGFPGHVESIVPGVEWDTGNLGQGLSTAVGMAHAFKIQGKKNRVFCLMGDGEQQKGQIAELFAMRSSISWITLPCLLTEINFRFAVVLKISCPSVCRSCTAA</sequence>
<dbReference type="PROSITE" id="PS00801">
    <property type="entry name" value="TRANSKETOLASE_1"/>
    <property type="match status" value="1"/>
</dbReference>
<evidence type="ECO:0000256" key="5">
    <source>
        <dbReference type="ARBA" id="ARBA00023052"/>
    </source>
</evidence>
<evidence type="ECO:0000256" key="3">
    <source>
        <dbReference type="ARBA" id="ARBA00022679"/>
    </source>
</evidence>
<dbReference type="Gene3D" id="3.40.50.970">
    <property type="match status" value="1"/>
</dbReference>
<evidence type="ECO:0000256" key="2">
    <source>
        <dbReference type="ARBA" id="ARBA00007131"/>
    </source>
</evidence>
<dbReference type="EMBL" id="MTKO01000131">
    <property type="protein sequence ID" value="RWX43084.1"/>
    <property type="molecule type" value="Genomic_DNA"/>
</dbReference>
<organism evidence="7 8">
    <name type="scientific">Candidatus Electrothrix aarhusensis</name>
    <dbReference type="NCBI Taxonomy" id="1859131"/>
    <lineage>
        <taxon>Bacteria</taxon>
        <taxon>Pseudomonadati</taxon>
        <taxon>Thermodesulfobacteriota</taxon>
        <taxon>Desulfobulbia</taxon>
        <taxon>Desulfobulbales</taxon>
        <taxon>Desulfobulbaceae</taxon>
        <taxon>Candidatus Electrothrix</taxon>
    </lineage>
</organism>
<name>A0A444IQI7_9BACT</name>
<dbReference type="InterPro" id="IPR029061">
    <property type="entry name" value="THDP-binding"/>
</dbReference>
<keyword evidence="4" id="KW-0479">Metal-binding</keyword>
<dbReference type="GO" id="GO:0046872">
    <property type="term" value="F:metal ion binding"/>
    <property type="evidence" value="ECO:0007669"/>
    <property type="project" value="UniProtKB-KW"/>
</dbReference>
<accession>A0A444IQI7</accession>